<evidence type="ECO:0000256" key="5">
    <source>
        <dbReference type="NCBIfam" id="TIGR00205"/>
    </source>
</evidence>
<keyword evidence="7" id="KW-1185">Reference proteome</keyword>
<keyword evidence="6" id="KW-0966">Cell projection</keyword>
<evidence type="ECO:0000313" key="6">
    <source>
        <dbReference type="EMBL" id="TCO79954.1"/>
    </source>
</evidence>
<evidence type="ECO:0000256" key="3">
    <source>
        <dbReference type="ARBA" id="ARBA00023143"/>
    </source>
</evidence>
<dbReference type="GO" id="GO:0003774">
    <property type="term" value="F:cytoskeletal motor activity"/>
    <property type="evidence" value="ECO:0007669"/>
    <property type="project" value="InterPro"/>
</dbReference>
<evidence type="ECO:0000256" key="1">
    <source>
        <dbReference type="ARBA" id="ARBA00004117"/>
    </source>
</evidence>
<reference evidence="6 7" key="1">
    <citation type="submission" date="2019-03" db="EMBL/GenBank/DDBJ databases">
        <title>Genomic Encyclopedia of Type Strains, Phase IV (KMG-IV): sequencing the most valuable type-strain genomes for metagenomic binning, comparative biology and taxonomic classification.</title>
        <authorList>
            <person name="Goeker M."/>
        </authorList>
    </citation>
    <scope>NUCLEOTIDE SEQUENCE [LARGE SCALE GENOMIC DNA]</scope>
    <source>
        <strain evidence="6 7">DSM 102940</strain>
    </source>
</reference>
<evidence type="ECO:0000256" key="4">
    <source>
        <dbReference type="HAMAP-Rule" id="MF_00724"/>
    </source>
</evidence>
<dbReference type="PANTHER" id="PTHR34653">
    <property type="match status" value="1"/>
</dbReference>
<dbReference type="RefSeq" id="WP_165916156.1">
    <property type="nucleotide sequence ID" value="NZ_SLWV01000001.1"/>
</dbReference>
<keyword evidence="6" id="KW-0282">Flagellum</keyword>
<dbReference type="GO" id="GO:0071973">
    <property type="term" value="P:bacterial-type flagellum-dependent cell motility"/>
    <property type="evidence" value="ECO:0007669"/>
    <property type="project" value="InterPro"/>
</dbReference>
<dbReference type="PRINTS" id="PR01006">
    <property type="entry name" value="FLGHOOKFLIE"/>
</dbReference>
<gene>
    <name evidence="4" type="primary">fliE</name>
    <name evidence="6" type="ORF">EV214_101188</name>
</gene>
<keyword evidence="3 4" id="KW-0975">Bacterial flagellum</keyword>
<comment type="similarity">
    <text evidence="2 4">Belongs to the FliE family.</text>
</comment>
<comment type="caution">
    <text evidence="6">The sequence shown here is derived from an EMBL/GenBank/DDBJ whole genome shotgun (WGS) entry which is preliminary data.</text>
</comment>
<proteinExistence type="inferred from homology"/>
<dbReference type="PANTHER" id="PTHR34653:SF1">
    <property type="entry name" value="FLAGELLAR HOOK-BASAL BODY COMPLEX PROTEIN FLIE"/>
    <property type="match status" value="1"/>
</dbReference>
<evidence type="ECO:0000256" key="2">
    <source>
        <dbReference type="ARBA" id="ARBA00009272"/>
    </source>
</evidence>
<keyword evidence="6" id="KW-0969">Cilium</keyword>
<comment type="subcellular location">
    <subcellularLocation>
        <location evidence="1 4">Bacterial flagellum basal body</location>
    </subcellularLocation>
</comment>
<protein>
    <recommendedName>
        <fullName evidence="4 5">Flagellar hook-basal body complex protein FliE</fullName>
    </recommendedName>
</protein>
<dbReference type="GO" id="GO:0005198">
    <property type="term" value="F:structural molecule activity"/>
    <property type="evidence" value="ECO:0007669"/>
    <property type="project" value="UniProtKB-UniRule"/>
</dbReference>
<dbReference type="NCBIfam" id="TIGR00205">
    <property type="entry name" value="fliE"/>
    <property type="match status" value="1"/>
</dbReference>
<dbReference type="Proteomes" id="UP000294919">
    <property type="component" value="Unassembled WGS sequence"/>
</dbReference>
<organism evidence="6 7">
    <name type="scientific">Marinisporobacter balticus</name>
    <dbReference type="NCBI Taxonomy" id="2018667"/>
    <lineage>
        <taxon>Bacteria</taxon>
        <taxon>Bacillati</taxon>
        <taxon>Bacillota</taxon>
        <taxon>Clostridia</taxon>
        <taxon>Peptostreptococcales</taxon>
        <taxon>Thermotaleaceae</taxon>
        <taxon>Marinisporobacter</taxon>
    </lineage>
</organism>
<dbReference type="HAMAP" id="MF_00724">
    <property type="entry name" value="FliE"/>
    <property type="match status" value="1"/>
</dbReference>
<name>A0A4R2L0M3_9FIRM</name>
<dbReference type="EMBL" id="SLWV01000001">
    <property type="protein sequence ID" value="TCO79954.1"/>
    <property type="molecule type" value="Genomic_DNA"/>
</dbReference>
<evidence type="ECO:0000313" key="7">
    <source>
        <dbReference type="Proteomes" id="UP000294919"/>
    </source>
</evidence>
<dbReference type="GO" id="GO:0009425">
    <property type="term" value="C:bacterial-type flagellum basal body"/>
    <property type="evidence" value="ECO:0007669"/>
    <property type="project" value="UniProtKB-SubCell"/>
</dbReference>
<dbReference type="Pfam" id="PF02049">
    <property type="entry name" value="FliE"/>
    <property type="match status" value="1"/>
</dbReference>
<dbReference type="InterPro" id="IPR001624">
    <property type="entry name" value="FliE"/>
</dbReference>
<sequence length="94" mass="10772">MKINNITNPTVQSFNINDKKEENNFSTFLKNAINEVNDYELASQKLGTQAAMGEIENIQEVMIATEKSEIALQFTMEIKNKVLDAYKEIMRLQV</sequence>
<dbReference type="AlphaFoldDB" id="A0A4R2L0M3"/>
<accession>A0A4R2L0M3</accession>